<evidence type="ECO:0008006" key="4">
    <source>
        <dbReference type="Google" id="ProtNLM"/>
    </source>
</evidence>
<organism evidence="3">
    <name type="scientific">bioreactor metagenome</name>
    <dbReference type="NCBI Taxonomy" id="1076179"/>
    <lineage>
        <taxon>unclassified sequences</taxon>
        <taxon>metagenomes</taxon>
        <taxon>ecological metagenomes</taxon>
    </lineage>
</organism>
<gene>
    <name evidence="3" type="ORF">SDC9_50618</name>
</gene>
<comment type="caution">
    <text evidence="3">The sequence shown here is derived from an EMBL/GenBank/DDBJ whole genome shotgun (WGS) entry which is preliminary data.</text>
</comment>
<accession>A0A644WLA6</accession>
<evidence type="ECO:0000256" key="2">
    <source>
        <dbReference type="SAM" id="Phobius"/>
    </source>
</evidence>
<name>A0A644WLA6_9ZZZZ</name>
<dbReference type="NCBIfam" id="TIGR02230">
    <property type="entry name" value="ATPase_gene1"/>
    <property type="match status" value="1"/>
</dbReference>
<dbReference type="InterPro" id="IPR011744">
    <property type="entry name" value="ATPase_gene1"/>
</dbReference>
<reference evidence="3" key="1">
    <citation type="submission" date="2019-08" db="EMBL/GenBank/DDBJ databases">
        <authorList>
            <person name="Kucharzyk K."/>
            <person name="Murdoch R.W."/>
            <person name="Higgins S."/>
            <person name="Loffler F."/>
        </authorList>
    </citation>
    <scope>NUCLEOTIDE SEQUENCE</scope>
</reference>
<dbReference type="InterPro" id="IPR032820">
    <property type="entry name" value="ATPase_put"/>
</dbReference>
<dbReference type="Pfam" id="PF09527">
    <property type="entry name" value="ATPase_gene1"/>
    <property type="match status" value="1"/>
</dbReference>
<keyword evidence="2" id="KW-1133">Transmembrane helix</keyword>
<keyword evidence="2" id="KW-0812">Transmembrane</keyword>
<evidence type="ECO:0000256" key="1">
    <source>
        <dbReference type="SAM" id="MobiDB-lite"/>
    </source>
</evidence>
<protein>
    <recommendedName>
        <fullName evidence="4">ATP synthase protein I</fullName>
    </recommendedName>
</protein>
<proteinExistence type="predicted"/>
<sequence>MNESRPGKKTGKEEEFARQVGEKARRKLHARRNPAPGVWFGLGMMGIIGWSVSVPTLLGAGLGIWLDSRRGDARSWTLALLVAGLCIGCMNAWFWVSRERNAMEEEERNDGN</sequence>
<feature type="compositionally biased region" description="Basic and acidic residues" evidence="1">
    <location>
        <begin position="10"/>
        <end position="23"/>
    </location>
</feature>
<feature type="transmembrane region" description="Helical" evidence="2">
    <location>
        <begin position="38"/>
        <end position="66"/>
    </location>
</feature>
<feature type="region of interest" description="Disordered" evidence="1">
    <location>
        <begin position="1"/>
        <end position="29"/>
    </location>
</feature>
<feature type="transmembrane region" description="Helical" evidence="2">
    <location>
        <begin position="78"/>
        <end position="96"/>
    </location>
</feature>
<keyword evidence="2" id="KW-0472">Membrane</keyword>
<evidence type="ECO:0000313" key="3">
    <source>
        <dbReference type="EMBL" id="MPM04341.1"/>
    </source>
</evidence>
<dbReference type="AlphaFoldDB" id="A0A644WLA6"/>
<dbReference type="EMBL" id="VSSQ01001030">
    <property type="protein sequence ID" value="MPM04341.1"/>
    <property type="molecule type" value="Genomic_DNA"/>
</dbReference>